<dbReference type="EMBL" id="PGCJ01000805">
    <property type="protein sequence ID" value="PLW19935.1"/>
    <property type="molecule type" value="Genomic_DNA"/>
</dbReference>
<feature type="compositionally biased region" description="Low complexity" evidence="1">
    <location>
        <begin position="60"/>
        <end position="71"/>
    </location>
</feature>
<proteinExistence type="predicted"/>
<keyword evidence="3" id="KW-1185">Reference proteome</keyword>
<comment type="caution">
    <text evidence="2">The sequence shown here is derived from an EMBL/GenBank/DDBJ whole genome shotgun (WGS) entry which is preliminary data.</text>
</comment>
<evidence type="ECO:0000256" key="1">
    <source>
        <dbReference type="SAM" id="MobiDB-lite"/>
    </source>
</evidence>
<name>A0A2N5T377_9BASI</name>
<evidence type="ECO:0000313" key="2">
    <source>
        <dbReference type="EMBL" id="PLW19935.1"/>
    </source>
</evidence>
<feature type="compositionally biased region" description="Acidic residues" evidence="1">
    <location>
        <begin position="160"/>
        <end position="169"/>
    </location>
</feature>
<evidence type="ECO:0000313" key="3">
    <source>
        <dbReference type="Proteomes" id="UP000235388"/>
    </source>
</evidence>
<reference evidence="2 3" key="1">
    <citation type="submission" date="2017-11" db="EMBL/GenBank/DDBJ databases">
        <title>De novo assembly and phasing of dikaryotic genomes from two isolates of Puccinia coronata f. sp. avenae, the causal agent of oat crown rust.</title>
        <authorList>
            <person name="Miller M.E."/>
            <person name="Zhang Y."/>
            <person name="Omidvar V."/>
            <person name="Sperschneider J."/>
            <person name="Schwessinger B."/>
            <person name="Raley C."/>
            <person name="Palmer J.M."/>
            <person name="Garnica D."/>
            <person name="Upadhyaya N."/>
            <person name="Rathjen J."/>
            <person name="Taylor J.M."/>
            <person name="Park R.F."/>
            <person name="Dodds P.N."/>
            <person name="Hirsch C.D."/>
            <person name="Kianian S.F."/>
            <person name="Figueroa M."/>
        </authorList>
    </citation>
    <scope>NUCLEOTIDE SEQUENCE [LARGE SCALE GENOMIC DNA]</scope>
    <source>
        <strain evidence="2">12NC29</strain>
    </source>
</reference>
<accession>A0A2N5T377</accession>
<feature type="region of interest" description="Disordered" evidence="1">
    <location>
        <begin position="59"/>
        <end position="93"/>
    </location>
</feature>
<feature type="compositionally biased region" description="Low complexity" evidence="1">
    <location>
        <begin position="262"/>
        <end position="275"/>
    </location>
</feature>
<feature type="compositionally biased region" description="Low complexity" evidence="1">
    <location>
        <begin position="175"/>
        <end position="186"/>
    </location>
</feature>
<sequence length="425" mass="46297">MVEAASSNYGGEIAAVLLLMTAHCKDRCFKLFVWSRNQWIKGIVMPSSSALCAPSLTKASESSEPTNSPPEYHYLQSPVHNPDTPMRPPQPVSPLYRYFDGDRYLRDLSGLPPAWHGTPSPVPEDVEMTNMPSPAPADVEMADSPSVWQGALAPSGDESSPMEEDELDDNAPNTSVSSNSGSEGFSRYNLRHNVPARMDPDLLSNLYGQITLSPKSSAKKRPRDSTYAPSCGSKLSQARVCSKRSGNQPARRRFRDAKGRFSSSPPSSNLSNEPSIANSSGLRPFLTTPRSPLANTQTDLSRQTAANTFLNAFANSAGDLPPFSFAAPLLVDPALMAEPLPTFAETFHHYLSSTNNLTSEDPLLQYCYSCACVSRLLKHFLDVYTPAPEYARIVSQMTEALELADAWHLATCPLFPPLNVTSGYA</sequence>
<feature type="compositionally biased region" description="Polar residues" evidence="1">
    <location>
        <begin position="288"/>
        <end position="299"/>
    </location>
</feature>
<dbReference type="AlphaFoldDB" id="A0A2N5T377"/>
<dbReference type="Proteomes" id="UP000235388">
    <property type="component" value="Unassembled WGS sequence"/>
</dbReference>
<protein>
    <submittedName>
        <fullName evidence="2">Uncharacterized protein</fullName>
    </submittedName>
</protein>
<feature type="region of interest" description="Disordered" evidence="1">
    <location>
        <begin position="213"/>
        <end position="299"/>
    </location>
</feature>
<feature type="region of interest" description="Disordered" evidence="1">
    <location>
        <begin position="110"/>
        <end position="187"/>
    </location>
</feature>
<gene>
    <name evidence="2" type="ORF">PCANC_11942</name>
</gene>
<organism evidence="2 3">
    <name type="scientific">Puccinia coronata f. sp. avenae</name>
    <dbReference type="NCBI Taxonomy" id="200324"/>
    <lineage>
        <taxon>Eukaryota</taxon>
        <taxon>Fungi</taxon>
        <taxon>Dikarya</taxon>
        <taxon>Basidiomycota</taxon>
        <taxon>Pucciniomycotina</taxon>
        <taxon>Pucciniomycetes</taxon>
        <taxon>Pucciniales</taxon>
        <taxon>Pucciniaceae</taxon>
        <taxon>Puccinia</taxon>
    </lineage>
</organism>